<dbReference type="EMBL" id="SOPX01000001">
    <property type="protein sequence ID" value="TFB32708.1"/>
    <property type="molecule type" value="Genomic_DNA"/>
</dbReference>
<evidence type="ECO:0000259" key="1">
    <source>
        <dbReference type="PROSITE" id="PS50104"/>
    </source>
</evidence>
<keyword evidence="3" id="KW-0675">Receptor</keyword>
<dbReference type="Proteomes" id="UP000297429">
    <property type="component" value="Unassembled WGS sequence"/>
</dbReference>
<organism evidence="2 4">
    <name type="scientific">Pedobacter alluvionis</name>
    <dbReference type="NCBI Taxonomy" id="475253"/>
    <lineage>
        <taxon>Bacteria</taxon>
        <taxon>Pseudomonadati</taxon>
        <taxon>Bacteroidota</taxon>
        <taxon>Sphingobacteriia</taxon>
        <taxon>Sphingobacteriales</taxon>
        <taxon>Sphingobacteriaceae</taxon>
        <taxon>Pedobacter</taxon>
    </lineage>
</organism>
<dbReference type="InterPro" id="IPR035897">
    <property type="entry name" value="Toll_tir_struct_dom_sf"/>
</dbReference>
<accession>A0A497XXQ0</accession>
<proteinExistence type="predicted"/>
<gene>
    <name evidence="2" type="ORF">BCL90_3830</name>
    <name evidence="3" type="ORF">E3V97_01330</name>
</gene>
<dbReference type="SMART" id="SM00255">
    <property type="entry name" value="TIR"/>
    <property type="match status" value="1"/>
</dbReference>
<name>A0A497XXQ0_9SPHI</name>
<dbReference type="OrthoDB" id="1098242at2"/>
<dbReference type="EMBL" id="RCCK01000013">
    <property type="protein sequence ID" value="RLJ73668.1"/>
    <property type="molecule type" value="Genomic_DNA"/>
</dbReference>
<evidence type="ECO:0000313" key="4">
    <source>
        <dbReference type="Proteomes" id="UP000273898"/>
    </source>
</evidence>
<dbReference type="PROSITE" id="PS50104">
    <property type="entry name" value="TIR"/>
    <property type="match status" value="1"/>
</dbReference>
<evidence type="ECO:0000313" key="2">
    <source>
        <dbReference type="EMBL" id="RLJ73668.1"/>
    </source>
</evidence>
<dbReference type="SUPFAM" id="SSF52200">
    <property type="entry name" value="Toll/Interleukin receptor TIR domain"/>
    <property type="match status" value="1"/>
</dbReference>
<reference evidence="3 5" key="2">
    <citation type="submission" date="2019-03" db="EMBL/GenBank/DDBJ databases">
        <authorList>
            <person name="He R.-H."/>
        </authorList>
    </citation>
    <scope>NUCLEOTIDE SEQUENCE [LARGE SCALE GENOMIC DNA]</scope>
    <source>
        <strain evidence="3 5">DSM 19624</strain>
    </source>
</reference>
<dbReference type="PANTHER" id="PTHR16253:SF0">
    <property type="entry name" value="TETRATRICOPEPTIDE REPEAT PROTEIN 22"/>
    <property type="match status" value="1"/>
</dbReference>
<dbReference type="Gene3D" id="3.40.50.10140">
    <property type="entry name" value="Toll/interleukin-1 receptor homology (TIR) domain"/>
    <property type="match status" value="1"/>
</dbReference>
<sequence length="288" mass="33127">MSVFISYSSKDREFVDKLAFSLVAKRIKIWLDKWEMHPGDSLIDKIQEGLTESGYLLVVLSKHSVESEWCRKELNSGLMREIEEKKAHVIPVVIDDCKVPLFLREKLYADFRTDFDAGLAELMRPLSALFSEHMGRNVGKDTITDYAINWGTKNNHYHLAVDLITWYIKEQKSILVQLTLDGNAAATERYNQQVASGLPFVMKEINIGMMKESEIYGLRMLLETDKTYFNQIEMGDSASGISFMVGIRALQMGVDNDKNLLLDLSDYLDMLYDGSRQRVKEDQLKYRP</sequence>
<dbReference type="InterPro" id="IPR000157">
    <property type="entry name" value="TIR_dom"/>
</dbReference>
<dbReference type="Proteomes" id="UP000273898">
    <property type="component" value="Unassembled WGS sequence"/>
</dbReference>
<evidence type="ECO:0000313" key="3">
    <source>
        <dbReference type="EMBL" id="TFB32708.1"/>
    </source>
</evidence>
<feature type="domain" description="TIR" evidence="1">
    <location>
        <begin position="1"/>
        <end position="123"/>
    </location>
</feature>
<keyword evidence="5" id="KW-1185">Reference proteome</keyword>
<dbReference type="RefSeq" id="WP_121285565.1">
    <property type="nucleotide sequence ID" value="NZ_RCCK01000013.1"/>
</dbReference>
<comment type="caution">
    <text evidence="2">The sequence shown here is derived from an EMBL/GenBank/DDBJ whole genome shotgun (WGS) entry which is preliminary data.</text>
</comment>
<evidence type="ECO:0000313" key="5">
    <source>
        <dbReference type="Proteomes" id="UP000297429"/>
    </source>
</evidence>
<dbReference type="PANTHER" id="PTHR16253">
    <property type="entry name" value="TETRATRICOPEPTIDE REPEAT PROTEIN 22"/>
    <property type="match status" value="1"/>
</dbReference>
<dbReference type="GO" id="GO:0007165">
    <property type="term" value="P:signal transduction"/>
    <property type="evidence" value="ECO:0007669"/>
    <property type="project" value="InterPro"/>
</dbReference>
<protein>
    <submittedName>
        <fullName evidence="2">TIR domain-containing protein</fullName>
    </submittedName>
    <submittedName>
        <fullName evidence="3">Toll/interleukin-1 receptor domain-containing protein</fullName>
    </submittedName>
</protein>
<dbReference type="AlphaFoldDB" id="A0A497XXQ0"/>
<reference evidence="2 4" key="1">
    <citation type="submission" date="2018-10" db="EMBL/GenBank/DDBJ databases">
        <title>Genomic Encyclopedia of Archaeal and Bacterial Type Strains, Phase II (KMG-II): from individual species to whole genera.</title>
        <authorList>
            <person name="Goeker M."/>
        </authorList>
    </citation>
    <scope>NUCLEOTIDE SEQUENCE [LARGE SCALE GENOMIC DNA]</scope>
    <source>
        <strain evidence="2 4">DSM 19624</strain>
    </source>
</reference>
<dbReference type="InterPro" id="IPR042342">
    <property type="entry name" value="TTC22"/>
</dbReference>
<dbReference type="Pfam" id="PF13676">
    <property type="entry name" value="TIR_2"/>
    <property type="match status" value="1"/>
</dbReference>